<gene>
    <name evidence="1" type="ORF">URODEC1_LOCUS4142</name>
</gene>
<evidence type="ECO:0000313" key="1">
    <source>
        <dbReference type="EMBL" id="CAL4892134.1"/>
    </source>
</evidence>
<dbReference type="PANTHER" id="PTHR36482:SF5">
    <property type="entry name" value="23 KDA JASMONATE-INDUCED PROTEIN-LIKE"/>
    <property type="match status" value="1"/>
</dbReference>
<dbReference type="PANTHER" id="PTHR36482">
    <property type="entry name" value="OSJNBA0024J22.15 PROTEIN"/>
    <property type="match status" value="1"/>
</dbReference>
<dbReference type="Pfam" id="PF21230">
    <property type="entry name" value="Nakanori"/>
    <property type="match status" value="1"/>
</dbReference>
<dbReference type="EMBL" id="OZ075120">
    <property type="protein sequence ID" value="CAL4892134.1"/>
    <property type="molecule type" value="Genomic_DNA"/>
</dbReference>
<protein>
    <submittedName>
        <fullName evidence="1">Uncharacterized protein</fullName>
    </submittedName>
</protein>
<dbReference type="Gene3D" id="2.60.270.50">
    <property type="match status" value="1"/>
</dbReference>
<proteinExistence type="predicted"/>
<name>A0ABC8VJI8_9POAL</name>
<dbReference type="InterPro" id="IPR049065">
    <property type="entry name" value="Nakanori"/>
</dbReference>
<accession>A0ABC8VJI8</accession>
<dbReference type="InterPro" id="IPR053085">
    <property type="entry name" value="Jasmonate-induced_protein"/>
</dbReference>
<dbReference type="AlphaFoldDB" id="A0ABC8VJI8"/>
<keyword evidence="2" id="KW-1185">Reference proteome</keyword>
<sequence length="226" mass="25201">MQNNARHKFSEQANLYKAKPQMASGVFGTPITVETLQAIGLTAPTQKDVADYAMKMMNAGGKDTNAQNFVDNLKKKCGDAYSTECLIYNATGTTLYLDTYHDWHGHIYTSPYPPVIQNGQWGAYLHVCGFLVGSAGAVVYRSKVPSGGDLCDWLFSWSIPLIGDNGVYTEIREEGHFPKYWNYIYHKKLEKSGRCSSDKQYGYFSSTEIGEGTTATACAIFRLPYY</sequence>
<reference evidence="1" key="1">
    <citation type="submission" date="2024-10" db="EMBL/GenBank/DDBJ databases">
        <authorList>
            <person name="Ryan C."/>
        </authorList>
    </citation>
    <scope>NUCLEOTIDE SEQUENCE [LARGE SCALE GENOMIC DNA]</scope>
</reference>
<dbReference type="Proteomes" id="UP001497457">
    <property type="component" value="Chromosome 10rd"/>
</dbReference>
<organism evidence="1 2">
    <name type="scientific">Urochloa decumbens</name>
    <dbReference type="NCBI Taxonomy" id="240449"/>
    <lineage>
        <taxon>Eukaryota</taxon>
        <taxon>Viridiplantae</taxon>
        <taxon>Streptophyta</taxon>
        <taxon>Embryophyta</taxon>
        <taxon>Tracheophyta</taxon>
        <taxon>Spermatophyta</taxon>
        <taxon>Magnoliopsida</taxon>
        <taxon>Liliopsida</taxon>
        <taxon>Poales</taxon>
        <taxon>Poaceae</taxon>
        <taxon>PACMAD clade</taxon>
        <taxon>Panicoideae</taxon>
        <taxon>Panicodae</taxon>
        <taxon>Paniceae</taxon>
        <taxon>Melinidinae</taxon>
        <taxon>Urochloa</taxon>
    </lineage>
</organism>
<evidence type="ECO:0000313" key="2">
    <source>
        <dbReference type="Proteomes" id="UP001497457"/>
    </source>
</evidence>